<reference evidence="1" key="1">
    <citation type="submission" date="2022-10" db="EMBL/GenBank/DDBJ databases">
        <title>Hoeflea sp. G2-23, isolated from marine algae.</title>
        <authorList>
            <person name="Kristyanto S."/>
            <person name="Kim J.M."/>
            <person name="Jeon C.O."/>
        </authorList>
    </citation>
    <scope>NUCLEOTIDE SEQUENCE</scope>
    <source>
        <strain evidence="1">G2-23</strain>
    </source>
</reference>
<gene>
    <name evidence="1" type="ORF">OEG84_00385</name>
</gene>
<name>A0ABT3Z363_9HYPH</name>
<dbReference type="EMBL" id="JAOVZR010000001">
    <property type="protein sequence ID" value="MCY0146213.1"/>
    <property type="molecule type" value="Genomic_DNA"/>
</dbReference>
<sequence>MEARHLLAGFSFFFSAFALSDSRLGFGGVDNARRNAASRLSSVLLSSSFMELDTNMEEPLFPMLVWGDLNREQIEERAKLDRLISSAYREVDSFRSAIALADHSFSGISELSNKLRNTIENQTSKQIMAQMRVVNMWPVMAAHSAINSLYHFSDVLDGLAQWADGSSFTRHFANPDKPFTPATILFESNFPKWKQTRHAVAHKGEITRKMGANLHKAPINKGSLKKAKGATALIQDFFDDRTFITTRRGELLRFDVTAENYEKLLSVYKLVIQCAQPKNEQRPKD</sequence>
<keyword evidence="2" id="KW-1185">Reference proteome</keyword>
<evidence type="ECO:0008006" key="3">
    <source>
        <dbReference type="Google" id="ProtNLM"/>
    </source>
</evidence>
<evidence type="ECO:0000313" key="2">
    <source>
        <dbReference type="Proteomes" id="UP001073227"/>
    </source>
</evidence>
<comment type="caution">
    <text evidence="1">The sequence shown here is derived from an EMBL/GenBank/DDBJ whole genome shotgun (WGS) entry which is preliminary data.</text>
</comment>
<proteinExistence type="predicted"/>
<protein>
    <recommendedName>
        <fullName evidence="3">RiboL-PSP-HEPN domain-containing protein</fullName>
    </recommendedName>
</protein>
<dbReference type="RefSeq" id="WP_267651899.1">
    <property type="nucleotide sequence ID" value="NZ_JAOVZR010000001.1"/>
</dbReference>
<accession>A0ABT3Z363</accession>
<organism evidence="1 2">
    <name type="scientific">Hoeflea algicola</name>
    <dbReference type="NCBI Taxonomy" id="2983763"/>
    <lineage>
        <taxon>Bacteria</taxon>
        <taxon>Pseudomonadati</taxon>
        <taxon>Pseudomonadota</taxon>
        <taxon>Alphaproteobacteria</taxon>
        <taxon>Hyphomicrobiales</taxon>
        <taxon>Rhizobiaceae</taxon>
        <taxon>Hoeflea</taxon>
    </lineage>
</organism>
<dbReference type="Proteomes" id="UP001073227">
    <property type="component" value="Unassembled WGS sequence"/>
</dbReference>
<evidence type="ECO:0000313" key="1">
    <source>
        <dbReference type="EMBL" id="MCY0146213.1"/>
    </source>
</evidence>